<dbReference type="InterPro" id="IPR050515">
    <property type="entry name" value="Beta-lactam/transpept"/>
</dbReference>
<dbReference type="Pfam" id="PF00905">
    <property type="entry name" value="Transpeptidase"/>
    <property type="match status" value="1"/>
</dbReference>
<dbReference type="Gene3D" id="3.40.710.10">
    <property type="entry name" value="DD-peptidase/beta-lactamase superfamily"/>
    <property type="match status" value="1"/>
</dbReference>
<keyword evidence="5" id="KW-0378">Hydrolase</keyword>
<proteinExistence type="inferred from homology"/>
<organism evidence="8 9">
    <name type="scientific">Thalassomonas haliotis</name>
    <dbReference type="NCBI Taxonomy" id="485448"/>
    <lineage>
        <taxon>Bacteria</taxon>
        <taxon>Pseudomonadati</taxon>
        <taxon>Pseudomonadota</taxon>
        <taxon>Gammaproteobacteria</taxon>
        <taxon>Alteromonadales</taxon>
        <taxon>Colwelliaceae</taxon>
        <taxon>Thalassomonas</taxon>
    </lineage>
</organism>
<dbReference type="RefSeq" id="WP_274054471.1">
    <property type="nucleotide sequence ID" value="NZ_CP059693.1"/>
</dbReference>
<evidence type="ECO:0000256" key="1">
    <source>
        <dbReference type="ARBA" id="ARBA00001526"/>
    </source>
</evidence>
<reference evidence="8 9" key="1">
    <citation type="journal article" date="2022" name="Mar. Drugs">
        <title>Bioassay-Guided Fractionation Leads to the Detection of Cholic Acid Generated by the Rare Thalassomonas sp.</title>
        <authorList>
            <person name="Pheiffer F."/>
            <person name="Schneider Y.K."/>
            <person name="Hansen E.H."/>
            <person name="Andersen J.H."/>
            <person name="Isaksson J."/>
            <person name="Busche T."/>
            <person name="R C."/>
            <person name="Kalinowski J."/>
            <person name="Zyl L.V."/>
            <person name="Trindade M."/>
        </authorList>
    </citation>
    <scope>NUCLEOTIDE SEQUENCE [LARGE SCALE GENOMIC DNA]</scope>
    <source>
        <strain evidence="8 9">A5K-61T</strain>
    </source>
</reference>
<keyword evidence="6" id="KW-0046">Antibiotic resistance</keyword>
<evidence type="ECO:0000313" key="8">
    <source>
        <dbReference type="EMBL" id="WDE14010.1"/>
    </source>
</evidence>
<evidence type="ECO:0000256" key="6">
    <source>
        <dbReference type="ARBA" id="ARBA00023251"/>
    </source>
</evidence>
<name>A0ABY7VKI4_9GAMM</name>
<dbReference type="InterPro" id="IPR001460">
    <property type="entry name" value="PCN-bd_Tpept"/>
</dbReference>
<comment type="catalytic activity">
    <reaction evidence="1">
        <text>a beta-lactam + H2O = a substituted beta-amino acid</text>
        <dbReference type="Rhea" id="RHEA:20401"/>
        <dbReference type="ChEBI" id="CHEBI:15377"/>
        <dbReference type="ChEBI" id="CHEBI:35627"/>
        <dbReference type="ChEBI" id="CHEBI:140347"/>
        <dbReference type="EC" id="3.5.2.6"/>
    </reaction>
</comment>
<accession>A0ABY7VKI4</accession>
<dbReference type="EMBL" id="CP059693">
    <property type="protein sequence ID" value="WDE14010.1"/>
    <property type="molecule type" value="Genomic_DNA"/>
</dbReference>
<evidence type="ECO:0000256" key="2">
    <source>
        <dbReference type="ARBA" id="ARBA00007898"/>
    </source>
</evidence>
<evidence type="ECO:0000256" key="5">
    <source>
        <dbReference type="ARBA" id="ARBA00022801"/>
    </source>
</evidence>
<keyword evidence="9" id="KW-1185">Reference proteome</keyword>
<evidence type="ECO:0000256" key="3">
    <source>
        <dbReference type="ARBA" id="ARBA00012865"/>
    </source>
</evidence>
<dbReference type="PANTHER" id="PTHR30627:SF6">
    <property type="entry name" value="BETA-LACTAMASE YBXI-RELATED"/>
    <property type="match status" value="1"/>
</dbReference>
<dbReference type="PANTHER" id="PTHR30627">
    <property type="entry name" value="PEPTIDOGLYCAN D,D-TRANSPEPTIDASE"/>
    <property type="match status" value="1"/>
</dbReference>
<gene>
    <name evidence="8" type="ORF">H3N35_11540</name>
</gene>
<protein>
    <recommendedName>
        <fullName evidence="3">beta-lactamase</fullName>
        <ecNumber evidence="3">3.5.2.6</ecNumber>
    </recommendedName>
</protein>
<evidence type="ECO:0000313" key="9">
    <source>
        <dbReference type="Proteomes" id="UP001215231"/>
    </source>
</evidence>
<dbReference type="EC" id="3.5.2.6" evidence="3"/>
<evidence type="ECO:0000256" key="4">
    <source>
        <dbReference type="ARBA" id="ARBA00022729"/>
    </source>
</evidence>
<keyword evidence="4" id="KW-0732">Signal</keyword>
<dbReference type="InterPro" id="IPR012338">
    <property type="entry name" value="Beta-lactam/transpept-like"/>
</dbReference>
<evidence type="ECO:0000259" key="7">
    <source>
        <dbReference type="Pfam" id="PF00905"/>
    </source>
</evidence>
<comment type="similarity">
    <text evidence="2">Belongs to the class-D beta-lactamase family.</text>
</comment>
<dbReference type="SUPFAM" id="SSF56601">
    <property type="entry name" value="beta-lactamase/transpeptidase-like"/>
    <property type="match status" value="1"/>
</dbReference>
<sequence length="276" mass="30871">MSESRLAPLGFIAAITAMSVTTSTQVKAAVELPCENPKNQCTFVLLSQSHANQDIKDELLKVNPARAAQAQSPYSTFKIANSMIALETGTVSSIYQPLSYDKEKYPFQAWWPKAWQKKHDLKSAFKHSVVPIYRHLAGDIGAAKMAAYMQKFQYGNLDISSGLDNFWLNGSLKISAIDQVYFLRALKNNDFALSQLSIGKLKDLMFVEEGQHYQLFAKTGTGPIGKQQYIAWYVGFVENNNGTFYFAFHVGGKTFAEVQQKRPVWVKAHLKALALI</sequence>
<dbReference type="Proteomes" id="UP001215231">
    <property type="component" value="Chromosome"/>
</dbReference>
<feature type="domain" description="Penicillin-binding protein transpeptidase" evidence="7">
    <location>
        <begin position="49"/>
        <end position="256"/>
    </location>
</feature>